<organism evidence="2 3">
    <name type="scientific">Falsibacillus pallidus</name>
    <dbReference type="NCBI Taxonomy" id="493781"/>
    <lineage>
        <taxon>Bacteria</taxon>
        <taxon>Bacillati</taxon>
        <taxon>Bacillota</taxon>
        <taxon>Bacilli</taxon>
        <taxon>Bacillales</taxon>
        <taxon>Bacillaceae</taxon>
        <taxon>Falsibacillus</taxon>
    </lineage>
</organism>
<evidence type="ECO:0000313" key="2">
    <source>
        <dbReference type="EMBL" id="RDI47954.1"/>
    </source>
</evidence>
<evidence type="ECO:0008006" key="4">
    <source>
        <dbReference type="Google" id="ProtNLM"/>
    </source>
</evidence>
<sequence length="206" mass="23431">MALIGKKDKFSILLGNISSNIVTAANYYADFKITNVSDLKIFSDKMKEYETKGDTLVHDMILELNQAFITPIEREDLLALTMTLDDVLDGLEHNAALFEMYSITSADDYMIKFVEAIRNCAIEIEKAINLLSTRKLKDIREHAIRIKDQESMCDGVLRQSIKNLFATEKDPIQIIKVKEIYENLEEIADDCQNVANTLETIVMKNA</sequence>
<keyword evidence="3" id="KW-1185">Reference proteome</keyword>
<reference evidence="2 3" key="1">
    <citation type="submission" date="2018-07" db="EMBL/GenBank/DDBJ databases">
        <title>Genomic Encyclopedia of Type Strains, Phase IV (KMG-IV): sequencing the most valuable type-strain genomes for metagenomic binning, comparative biology and taxonomic classification.</title>
        <authorList>
            <person name="Goeker M."/>
        </authorList>
    </citation>
    <scope>NUCLEOTIDE SEQUENCE [LARGE SCALE GENOMIC DNA]</scope>
    <source>
        <strain evidence="2 3">DSM 25281</strain>
    </source>
</reference>
<comment type="caution">
    <text evidence="2">The sequence shown here is derived from an EMBL/GenBank/DDBJ whole genome shotgun (WGS) entry which is preliminary data.</text>
</comment>
<dbReference type="OrthoDB" id="9797568at2"/>
<dbReference type="InterPro" id="IPR038078">
    <property type="entry name" value="PhoU-like_sf"/>
</dbReference>
<evidence type="ECO:0000256" key="1">
    <source>
        <dbReference type="ARBA" id="ARBA00008591"/>
    </source>
</evidence>
<dbReference type="Pfam" id="PF01865">
    <property type="entry name" value="PhoU_div"/>
    <property type="match status" value="1"/>
</dbReference>
<accession>A0A370GZ76</accession>
<comment type="similarity">
    <text evidence="1">Belongs to the UPF0111 family.</text>
</comment>
<dbReference type="Gene3D" id="1.20.58.220">
    <property type="entry name" value="Phosphate transport system protein phou homolog 2, domain 2"/>
    <property type="match status" value="1"/>
</dbReference>
<dbReference type="RefSeq" id="WP_114744148.1">
    <property type="nucleotide sequence ID" value="NZ_QQAY01000001.1"/>
</dbReference>
<protein>
    <recommendedName>
        <fullName evidence="4">DUF47 domain-containing protein</fullName>
    </recommendedName>
</protein>
<dbReference type="AlphaFoldDB" id="A0A370GZ76"/>
<proteinExistence type="inferred from homology"/>
<dbReference type="Proteomes" id="UP000255326">
    <property type="component" value="Unassembled WGS sequence"/>
</dbReference>
<evidence type="ECO:0000313" key="3">
    <source>
        <dbReference type="Proteomes" id="UP000255326"/>
    </source>
</evidence>
<name>A0A370GZ76_9BACI</name>
<dbReference type="EMBL" id="QQAY01000001">
    <property type="protein sequence ID" value="RDI47954.1"/>
    <property type="molecule type" value="Genomic_DNA"/>
</dbReference>
<dbReference type="InterPro" id="IPR052912">
    <property type="entry name" value="UPF0111_domain"/>
</dbReference>
<dbReference type="PANTHER" id="PTHR37298">
    <property type="entry name" value="UPF0111 PROTEIN YKAA"/>
    <property type="match status" value="1"/>
</dbReference>
<dbReference type="InterPro" id="IPR018445">
    <property type="entry name" value="Put_Phosphate_transp_reg"/>
</dbReference>
<gene>
    <name evidence="2" type="ORF">DFR59_101621</name>
</gene>
<dbReference type="SUPFAM" id="SSF109755">
    <property type="entry name" value="PhoU-like"/>
    <property type="match status" value="1"/>
</dbReference>
<dbReference type="PANTHER" id="PTHR37298:SF1">
    <property type="entry name" value="UPF0111 PROTEIN YKAA"/>
    <property type="match status" value="1"/>
</dbReference>